<dbReference type="SUPFAM" id="SSF58038">
    <property type="entry name" value="SNARE fusion complex"/>
    <property type="match status" value="1"/>
</dbReference>
<keyword evidence="4" id="KW-0472">Membrane</keyword>
<dbReference type="Gene3D" id="1.20.5.110">
    <property type="match status" value="1"/>
</dbReference>
<accession>A0A507EBR6</accession>
<evidence type="ECO:0000313" key="6">
    <source>
        <dbReference type="EMBL" id="TPX60510.1"/>
    </source>
</evidence>
<comment type="caution">
    <text evidence="6">The sequence shown here is derived from an EMBL/GenBank/DDBJ whole genome shotgun (WGS) entry which is preliminary data.</text>
</comment>
<name>A0A507EBR6_9FUNG</name>
<dbReference type="InterPro" id="IPR000727">
    <property type="entry name" value="T_SNARE_dom"/>
</dbReference>
<proteinExistence type="inferred from homology"/>
<dbReference type="SMART" id="SM00397">
    <property type="entry name" value="t_SNARE"/>
    <property type="match status" value="1"/>
</dbReference>
<dbReference type="STRING" id="109895.A0A507EBR6"/>
<comment type="similarity">
    <text evidence="1">Belongs to the SNAP-25 family.</text>
</comment>
<evidence type="ECO:0000259" key="5">
    <source>
        <dbReference type="PROSITE" id="PS50192"/>
    </source>
</evidence>
<dbReference type="EMBL" id="QEAQ01000014">
    <property type="protein sequence ID" value="TPX60510.1"/>
    <property type="molecule type" value="Genomic_DNA"/>
</dbReference>
<dbReference type="PANTHER" id="PTHR19305">
    <property type="entry name" value="SYNAPTOSOMAL ASSOCIATED PROTEIN"/>
    <property type="match status" value="1"/>
</dbReference>
<feature type="coiled-coil region" evidence="2">
    <location>
        <begin position="32"/>
        <end position="59"/>
    </location>
</feature>
<keyword evidence="2" id="KW-0175">Coiled coil</keyword>
<feature type="domain" description="T-SNARE coiled-coil homology" evidence="5">
    <location>
        <begin position="201"/>
        <end position="256"/>
    </location>
</feature>
<organism evidence="6 7">
    <name type="scientific">Powellomyces hirtus</name>
    <dbReference type="NCBI Taxonomy" id="109895"/>
    <lineage>
        <taxon>Eukaryota</taxon>
        <taxon>Fungi</taxon>
        <taxon>Fungi incertae sedis</taxon>
        <taxon>Chytridiomycota</taxon>
        <taxon>Chytridiomycota incertae sedis</taxon>
        <taxon>Chytridiomycetes</taxon>
        <taxon>Spizellomycetales</taxon>
        <taxon>Powellomycetaceae</taxon>
        <taxon>Powellomyces</taxon>
    </lineage>
</organism>
<dbReference type="Proteomes" id="UP000318582">
    <property type="component" value="Unassembled WGS sequence"/>
</dbReference>
<dbReference type="AlphaFoldDB" id="A0A507EBR6"/>
<protein>
    <recommendedName>
        <fullName evidence="5">t-SNARE coiled-coil homology domain-containing protein</fullName>
    </recommendedName>
</protein>
<reference evidence="6 7" key="1">
    <citation type="journal article" date="2019" name="Sci. Rep.">
        <title>Comparative genomics of chytrid fungi reveal insights into the obligate biotrophic and pathogenic lifestyle of Synchytrium endobioticum.</title>
        <authorList>
            <person name="van de Vossenberg B.T.L.H."/>
            <person name="Warris S."/>
            <person name="Nguyen H.D.T."/>
            <person name="van Gent-Pelzer M.P.E."/>
            <person name="Joly D.L."/>
            <person name="van de Geest H.C."/>
            <person name="Bonants P.J.M."/>
            <person name="Smith D.S."/>
            <person name="Levesque C.A."/>
            <person name="van der Lee T.A.J."/>
        </authorList>
    </citation>
    <scope>NUCLEOTIDE SEQUENCE [LARGE SCALE GENOMIC DNA]</scope>
    <source>
        <strain evidence="6 7">CBS 809.83</strain>
    </source>
</reference>
<feature type="transmembrane region" description="Helical" evidence="4">
    <location>
        <begin position="266"/>
        <end position="288"/>
    </location>
</feature>
<evidence type="ECO:0000256" key="2">
    <source>
        <dbReference type="SAM" id="Coils"/>
    </source>
</evidence>
<dbReference type="PANTHER" id="PTHR19305:SF9">
    <property type="entry name" value="SYNAPTOSOMAL-ASSOCIATED PROTEIN 29"/>
    <property type="match status" value="1"/>
</dbReference>
<sequence>MSSMRDAMRRLQVVYEACAPEPTPEENDGKKIDEFTRIRKKLHQEAKAVRQELKEREEMMSFGGTTTESAEKSYRIRVAIRGMKEQSARLAEIVAKEERKKKKDPESQGHLAQRREILELCQKHIEECENLEKRKFNDAFTEQRTELLSGGARAAAAKRGGKKNAAAEEPEQPDPFTHSELPDIDVEEDFKRIGERNKLIDNDLDQIGAGVARLKDLANDMGNELDRQNDVLDDIERGVDTALDRVDNLNVKMRKAVDGVMKGDRFIVNCVLMCVVLALVAFIAGQFAI</sequence>
<dbReference type="CDD" id="cd15856">
    <property type="entry name" value="SNARE_SNAP29C"/>
    <property type="match status" value="1"/>
</dbReference>
<gene>
    <name evidence="6" type="ORF">PhCBS80983_g01695</name>
</gene>
<keyword evidence="4" id="KW-0812">Transmembrane</keyword>
<keyword evidence="4" id="KW-1133">Transmembrane helix</keyword>
<evidence type="ECO:0000256" key="3">
    <source>
        <dbReference type="SAM" id="MobiDB-lite"/>
    </source>
</evidence>
<dbReference type="GO" id="GO:0005886">
    <property type="term" value="C:plasma membrane"/>
    <property type="evidence" value="ECO:0007669"/>
    <property type="project" value="TreeGrafter"/>
</dbReference>
<evidence type="ECO:0000256" key="1">
    <source>
        <dbReference type="ARBA" id="ARBA00009480"/>
    </source>
</evidence>
<feature type="region of interest" description="Disordered" evidence="3">
    <location>
        <begin position="151"/>
        <end position="181"/>
    </location>
</feature>
<dbReference type="PROSITE" id="PS50192">
    <property type="entry name" value="T_SNARE"/>
    <property type="match status" value="1"/>
</dbReference>
<keyword evidence="7" id="KW-1185">Reference proteome</keyword>
<evidence type="ECO:0000256" key="4">
    <source>
        <dbReference type="SAM" id="Phobius"/>
    </source>
</evidence>
<evidence type="ECO:0000313" key="7">
    <source>
        <dbReference type="Proteomes" id="UP000318582"/>
    </source>
</evidence>